<sequence length="226" mass="26172">MISVIDIKSFGEYVSAMEIAPLMGNKVLFRGQKKYRNLLPSIARKDSHVNTTGNEKRMLEQLLLLGSSKLSENDHNEWNLLIKAQHFELKTRCLDWTSNPLVALWFACENSIDEDSYVYLFSADFGALPDKSKSPFEQPHVCIYQPSFSNERVTAQHGWFTLHNYDEEQQRFIPLEELEDSNLLEYRIPKEIKKNLLENLDRCGINKSTLFPDLSGLCAYINQKFT</sequence>
<organism evidence="2 3">
    <name type="scientific">Aliivibrio fischeri</name>
    <name type="common">Vibrio fischeri</name>
    <dbReference type="NCBI Taxonomy" id="668"/>
    <lineage>
        <taxon>Bacteria</taxon>
        <taxon>Pseudomonadati</taxon>
        <taxon>Pseudomonadota</taxon>
        <taxon>Gammaproteobacteria</taxon>
        <taxon>Vibrionales</taxon>
        <taxon>Vibrionaceae</taxon>
        <taxon>Aliivibrio</taxon>
    </lineage>
</organism>
<evidence type="ECO:0000313" key="2">
    <source>
        <dbReference type="EMBL" id="MUK45666.1"/>
    </source>
</evidence>
<gene>
    <name evidence="2" type="ORF">GNP77_09775</name>
</gene>
<evidence type="ECO:0000259" key="1">
    <source>
        <dbReference type="SMART" id="SM00901"/>
    </source>
</evidence>
<dbReference type="AlphaFoldDB" id="A0A6N3YYF8"/>
<dbReference type="SMART" id="SM00901">
    <property type="entry name" value="FRG"/>
    <property type="match status" value="1"/>
</dbReference>
<dbReference type="Proteomes" id="UP000435323">
    <property type="component" value="Unassembled WGS sequence"/>
</dbReference>
<dbReference type="RefSeq" id="WP_155673233.1">
    <property type="nucleotide sequence ID" value="NZ_WOBO01000009.1"/>
</dbReference>
<reference evidence="2 3" key="1">
    <citation type="submission" date="2019-11" db="EMBL/GenBank/DDBJ databases">
        <title>Using colonization assays and comparative genomics to discover symbiosis behaviors and factors in Vibrio fischeri.</title>
        <authorList>
            <person name="Bongrand C."/>
            <person name="Moriano-Gutierrez S."/>
            <person name="Arevalo P."/>
            <person name="Mcfall-Ngai M."/>
            <person name="Visick K."/>
            <person name="Polz M.F."/>
            <person name="Ruby E.G."/>
        </authorList>
    </citation>
    <scope>NUCLEOTIDE SEQUENCE [LARGE SCALE GENOMIC DNA]</scope>
    <source>
        <strain evidence="3">emors.3.2</strain>
    </source>
</reference>
<accession>A0A6N3YYF8</accession>
<name>A0A6N3YYF8_ALIFS</name>
<dbReference type="InterPro" id="IPR014966">
    <property type="entry name" value="FRG-dom"/>
</dbReference>
<evidence type="ECO:0000313" key="3">
    <source>
        <dbReference type="Proteomes" id="UP000435323"/>
    </source>
</evidence>
<comment type="caution">
    <text evidence="2">The sequence shown here is derived from an EMBL/GenBank/DDBJ whole genome shotgun (WGS) entry which is preliminary data.</text>
</comment>
<dbReference type="Pfam" id="PF08867">
    <property type="entry name" value="FRG"/>
    <property type="match status" value="1"/>
</dbReference>
<proteinExistence type="predicted"/>
<protein>
    <submittedName>
        <fullName evidence="2">FRG domain-containing protein</fullName>
    </submittedName>
</protein>
<feature type="domain" description="FRG" evidence="1">
    <location>
        <begin position="23"/>
        <end position="119"/>
    </location>
</feature>
<dbReference type="EMBL" id="WOBO01000009">
    <property type="protein sequence ID" value="MUK45666.1"/>
    <property type="molecule type" value="Genomic_DNA"/>
</dbReference>